<dbReference type="InterPro" id="IPR050922">
    <property type="entry name" value="LytR/CpsA/Psr_CW_biosynth"/>
</dbReference>
<reference evidence="4" key="1">
    <citation type="journal article" date="2019" name="Int. J. Syst. Evol. Microbiol.">
        <title>The Global Catalogue of Microorganisms (GCM) 10K type strain sequencing project: providing services to taxonomists for standard genome sequencing and annotation.</title>
        <authorList>
            <consortium name="The Broad Institute Genomics Platform"/>
            <consortium name="The Broad Institute Genome Sequencing Center for Infectious Disease"/>
            <person name="Wu L."/>
            <person name="Ma J."/>
        </authorList>
    </citation>
    <scope>NUCLEOTIDE SEQUENCE [LARGE SCALE GENOMIC DNA]</scope>
    <source>
        <strain evidence="4">CCUG 59778</strain>
    </source>
</reference>
<dbReference type="RefSeq" id="WP_378157087.1">
    <property type="nucleotide sequence ID" value="NZ_JBHSEC010000022.1"/>
</dbReference>
<accession>A0ABV8X931</accession>
<gene>
    <name evidence="3" type="ORF">ACFOZY_15365</name>
</gene>
<dbReference type="EMBL" id="JBHSEC010000022">
    <property type="protein sequence ID" value="MFC4411768.1"/>
    <property type="molecule type" value="Genomic_DNA"/>
</dbReference>
<evidence type="ECO:0000313" key="4">
    <source>
        <dbReference type="Proteomes" id="UP001595817"/>
    </source>
</evidence>
<dbReference type="PANTHER" id="PTHR33392:SF6">
    <property type="entry name" value="POLYISOPRENYL-TEICHOIC ACID--PEPTIDOGLYCAN TEICHOIC ACID TRANSFERASE TAGU"/>
    <property type="match status" value="1"/>
</dbReference>
<name>A0ABV8X931_9LACT</name>
<dbReference type="NCBIfam" id="TIGR00350">
    <property type="entry name" value="lytR_cpsA_psr"/>
    <property type="match status" value="1"/>
</dbReference>
<dbReference type="Pfam" id="PF03816">
    <property type="entry name" value="LytR_cpsA_psr"/>
    <property type="match status" value="1"/>
</dbReference>
<organism evidence="3 4">
    <name type="scientific">Chungangia koreensis</name>
    <dbReference type="NCBI Taxonomy" id="752657"/>
    <lineage>
        <taxon>Bacteria</taxon>
        <taxon>Bacillati</taxon>
        <taxon>Bacillota</taxon>
        <taxon>Bacilli</taxon>
        <taxon>Lactobacillales</taxon>
        <taxon>Chungangia</taxon>
    </lineage>
</organism>
<comment type="similarity">
    <text evidence="1">Belongs to the LytR/CpsA/Psr (LCP) family.</text>
</comment>
<dbReference type="Gene3D" id="3.40.630.190">
    <property type="entry name" value="LCP protein"/>
    <property type="match status" value="1"/>
</dbReference>
<dbReference type="InterPro" id="IPR004474">
    <property type="entry name" value="LytR_CpsA_psr"/>
</dbReference>
<dbReference type="Proteomes" id="UP001595817">
    <property type="component" value="Unassembled WGS sequence"/>
</dbReference>
<keyword evidence="4" id="KW-1185">Reference proteome</keyword>
<evidence type="ECO:0000256" key="1">
    <source>
        <dbReference type="ARBA" id="ARBA00006068"/>
    </source>
</evidence>
<dbReference type="PANTHER" id="PTHR33392">
    <property type="entry name" value="POLYISOPRENYL-TEICHOIC ACID--PEPTIDOGLYCAN TEICHOIC ACID TRANSFERASE TAGU"/>
    <property type="match status" value="1"/>
</dbReference>
<evidence type="ECO:0000259" key="2">
    <source>
        <dbReference type="Pfam" id="PF03816"/>
    </source>
</evidence>
<sequence length="346" mass="39662">MTTGRRMNKNNVYLKKRQWIPLLLLAIIVGLVAYIVEKVTAYESVDLTLSDEELGITEDHPSAVNTKSDEIFHMALFGLDRRNSNDQHSRSDAMIIATLDFKHDKVKLTSLMRDQLVDIEGYGLDKLNHAYAYGGAPLAIKTINQNFGTNIRNYATVDFFMLEDIINAIGGVTVPINEEERVELNKQLRSEKKPLIKKEGEVHMDGETAVAYSRIRYVGDGDFERTERQRRVLQAMVVKAKEAGPYGMAKLWMTIAPYVETSLSSDEILTLGRDYYSNEKMEWEQARFPLDGTWRDGRHHGSWVMEVDLEAQKRVIQDYLYRDVPPQGMETVFKEPLLLGERLESH</sequence>
<protein>
    <submittedName>
        <fullName evidence="3">LCP family protein</fullName>
    </submittedName>
</protein>
<comment type="caution">
    <text evidence="3">The sequence shown here is derived from an EMBL/GenBank/DDBJ whole genome shotgun (WGS) entry which is preliminary data.</text>
</comment>
<feature type="domain" description="Cell envelope-related transcriptional attenuator" evidence="2">
    <location>
        <begin position="90"/>
        <end position="241"/>
    </location>
</feature>
<proteinExistence type="inferred from homology"/>
<evidence type="ECO:0000313" key="3">
    <source>
        <dbReference type="EMBL" id="MFC4411768.1"/>
    </source>
</evidence>